<comment type="caution">
    <text evidence="8">The sequence shown here is derived from an EMBL/GenBank/DDBJ whole genome shotgun (WGS) entry which is preliminary data.</text>
</comment>
<dbReference type="EMBL" id="JAVDXT010000007">
    <property type="protein sequence ID" value="MDR7380314.1"/>
    <property type="molecule type" value="Genomic_DNA"/>
</dbReference>
<proteinExistence type="inferred from homology"/>
<dbReference type="PANTHER" id="PTHR43570:SF20">
    <property type="entry name" value="ALDEHYDE DEHYDROGENASE ALDX-RELATED"/>
    <property type="match status" value="1"/>
</dbReference>
<dbReference type="Gene3D" id="3.40.309.10">
    <property type="entry name" value="Aldehyde Dehydrogenase, Chain A, domain 2"/>
    <property type="match status" value="1"/>
</dbReference>
<dbReference type="InterPro" id="IPR016160">
    <property type="entry name" value="Ald_DH_CS_CYS"/>
</dbReference>
<dbReference type="Proteomes" id="UP001180487">
    <property type="component" value="Unassembled WGS sequence"/>
</dbReference>
<dbReference type="PROSITE" id="PS00687">
    <property type="entry name" value="ALDEHYDE_DEHYDR_GLU"/>
    <property type="match status" value="1"/>
</dbReference>
<evidence type="ECO:0000313" key="8">
    <source>
        <dbReference type="EMBL" id="MDR7380314.1"/>
    </source>
</evidence>
<gene>
    <name evidence="8" type="ORF">J2X19_005016</name>
</gene>
<dbReference type="InterPro" id="IPR016163">
    <property type="entry name" value="Ald_DH_C"/>
</dbReference>
<dbReference type="InterPro" id="IPR015590">
    <property type="entry name" value="Aldehyde_DH_dom"/>
</dbReference>
<evidence type="ECO:0000256" key="2">
    <source>
        <dbReference type="ARBA" id="ARBA00023002"/>
    </source>
</evidence>
<feature type="domain" description="Aldehyde dehydrogenase" evidence="7">
    <location>
        <begin position="28"/>
        <end position="439"/>
    </location>
</feature>
<dbReference type="InterPro" id="IPR016161">
    <property type="entry name" value="Ald_DH/histidinol_DH"/>
</dbReference>
<evidence type="ECO:0000256" key="4">
    <source>
        <dbReference type="PIRNR" id="PIRNR036492"/>
    </source>
</evidence>
<evidence type="ECO:0000256" key="6">
    <source>
        <dbReference type="RuleBase" id="RU003345"/>
    </source>
</evidence>
<dbReference type="CDD" id="cd07133">
    <property type="entry name" value="ALDH_CALDH_CalB"/>
    <property type="match status" value="1"/>
</dbReference>
<evidence type="ECO:0000256" key="1">
    <source>
        <dbReference type="ARBA" id="ARBA00009986"/>
    </source>
</evidence>
<keyword evidence="9" id="KW-1185">Reference proteome</keyword>
<dbReference type="GO" id="GO:0050269">
    <property type="term" value="F:coniferyl-aldehyde dehydrogenase [NAD(P)+] activity"/>
    <property type="evidence" value="ECO:0007669"/>
    <property type="project" value="UniProtKB-EC"/>
</dbReference>
<evidence type="ECO:0000259" key="7">
    <source>
        <dbReference type="Pfam" id="PF00171"/>
    </source>
</evidence>
<dbReference type="InterPro" id="IPR029510">
    <property type="entry name" value="Ald_DH_CS_GLU"/>
</dbReference>
<reference evidence="8 9" key="1">
    <citation type="submission" date="2023-07" db="EMBL/GenBank/DDBJ databases">
        <title>Sorghum-associated microbial communities from plants grown in Nebraska, USA.</title>
        <authorList>
            <person name="Schachtman D."/>
        </authorList>
    </citation>
    <scope>NUCLEOTIDE SEQUENCE [LARGE SCALE GENOMIC DNA]</scope>
    <source>
        <strain evidence="8 9">BE313</strain>
    </source>
</reference>
<dbReference type="InterPro" id="IPR016162">
    <property type="entry name" value="Ald_DH_N"/>
</dbReference>
<dbReference type="Gene3D" id="3.40.605.10">
    <property type="entry name" value="Aldehyde Dehydrogenase, Chain A, domain 1"/>
    <property type="match status" value="1"/>
</dbReference>
<keyword evidence="3" id="KW-0520">NAD</keyword>
<accession>A0ABU2CG70</accession>
<dbReference type="InterPro" id="IPR012394">
    <property type="entry name" value="Aldehyde_DH_NAD(P)"/>
</dbReference>
<sequence length="472" mass="51397">MNTTESELQCLLDLQRQAHAADPAPAHAVRRDRLQRLGALIDSYAERFTAAVSQDFGNRSATETTLTEIVPLRAAIRHAQSHLRAWMQPRGVATAWTFWPGRSRLLRQPLGVVGIVSPWNYPLLLALSPLVDVLAAGNRALLKPSELTPLFADALQAAVAEFFASEEVAVLTGDAALGQAFCAAPFDHLVFTGSTAVGRLVAQAAAKNLTPVTLELGGKSPAIVDASCDLGKGVERLAWGKLINAGQTCIAPDYALVPRPQLDAFVAALRASMQRLYPQFQGNPDYTSIASERHLQRLHGLVDDARQQGATVLELEPGNGRQMRQMRQMAPVLLLNVHAGMRVLQEEIFGPLLPIVAYDTLDEAIAFVNARDKPLALYWFGSDSAHRDQVLAQTLSGGVSINDCLVHLAQDSLPFGGVGPSGQGHYHGEYGFRQFSKEKPVFLQSRWSAGGLVYPPYTPRVLQLLRWLARRA</sequence>
<keyword evidence="2 4" id="KW-0560">Oxidoreductase</keyword>
<dbReference type="Pfam" id="PF00171">
    <property type="entry name" value="Aldedh"/>
    <property type="match status" value="1"/>
</dbReference>
<dbReference type="PANTHER" id="PTHR43570">
    <property type="entry name" value="ALDEHYDE DEHYDROGENASE"/>
    <property type="match status" value="1"/>
</dbReference>
<name>A0ABU2CG70_9BURK</name>
<dbReference type="PROSITE" id="PS00070">
    <property type="entry name" value="ALDEHYDE_DEHYDR_CYS"/>
    <property type="match status" value="1"/>
</dbReference>
<evidence type="ECO:0000256" key="5">
    <source>
        <dbReference type="PROSITE-ProRule" id="PRU10007"/>
    </source>
</evidence>
<protein>
    <recommendedName>
        <fullName evidence="4">Aldehyde dehydrogenase</fullName>
    </recommendedName>
</protein>
<comment type="similarity">
    <text evidence="1 4 6">Belongs to the aldehyde dehydrogenase family.</text>
</comment>
<evidence type="ECO:0000313" key="9">
    <source>
        <dbReference type="Proteomes" id="UP001180487"/>
    </source>
</evidence>
<dbReference type="SUPFAM" id="SSF53720">
    <property type="entry name" value="ALDH-like"/>
    <property type="match status" value="1"/>
</dbReference>
<evidence type="ECO:0000256" key="3">
    <source>
        <dbReference type="ARBA" id="ARBA00023027"/>
    </source>
</evidence>
<feature type="active site" evidence="5">
    <location>
        <position position="215"/>
    </location>
</feature>
<organism evidence="8 9">
    <name type="scientific">Rhodoferax ferrireducens</name>
    <dbReference type="NCBI Taxonomy" id="192843"/>
    <lineage>
        <taxon>Bacteria</taxon>
        <taxon>Pseudomonadati</taxon>
        <taxon>Pseudomonadota</taxon>
        <taxon>Betaproteobacteria</taxon>
        <taxon>Burkholderiales</taxon>
        <taxon>Comamonadaceae</taxon>
        <taxon>Rhodoferax</taxon>
    </lineage>
</organism>
<dbReference type="PIRSF" id="PIRSF036492">
    <property type="entry name" value="ALDH"/>
    <property type="match status" value="1"/>
</dbReference>